<dbReference type="Proteomes" id="UP000507470">
    <property type="component" value="Unassembled WGS sequence"/>
</dbReference>
<sequence>MIRYRGAILPLICILMCCLVKFSHENQVLVSTRHGSVRGFSIPSHYSRYDNRRINIFLGVPYAKRLTQYLDWRREFRFNRPDKPSWSGTWDASYYRPACPQHMWHVKETVPGFSKQNVSEDCLYMNIFVPHDTDEIPSNSPTLYPVMVFIHGGGFVVGASQQYPGVFLAERKIVVVTFNYRLGPLGFLSTNSRDAWGNYGMWDQIRALEFVKENIEAFRGNPNLVTIAGQSTGAACVGLHLLSPRSNRLFVRAIMQSGSDLSEWAIIKSNDDAKSYAIDLAMEIGCPTGDMSRLVNCLQVSRTADEIVNASSLVRLKPASVGNPWGPVVDIGQGAMWAFLPETPRSMRSQERFKLFEVMAGLNKDDGSYFIPNVRDLEEGIESNKFSNIINEFLTDRNVEDLFNTKDALEFEYTWWPQPGNKSMIRQMLMDMMTDYMFGTGLDEVVKGQAKHNKTYVYNFNYYSWNDYLPPWRGIAHGQELQYMFGFPYINATYKELFGVYPRQQYDYQDRNISEYMISMWTNFTASGNPTPKTFDTALHFKNVTWLQYNNFNHSYLEIGNKSRNLINYRQNHYGFWRKYFPQLYNRPNFIKNTDSLSTDDKQKNYQIATYSLVGVAILLSVIVLSLCIVVYRRRPKDY</sequence>
<evidence type="ECO:0000259" key="5">
    <source>
        <dbReference type="Pfam" id="PF00135"/>
    </source>
</evidence>
<gene>
    <name evidence="6" type="ORF">MCOR_36359</name>
</gene>
<dbReference type="PANTHER" id="PTHR43903">
    <property type="entry name" value="NEUROLIGIN"/>
    <property type="match status" value="1"/>
</dbReference>
<keyword evidence="4" id="KW-1133">Transmembrane helix</keyword>
<dbReference type="InterPro" id="IPR019826">
    <property type="entry name" value="Carboxylesterase_B_AS"/>
</dbReference>
<dbReference type="OrthoDB" id="6846267at2759"/>
<reference evidence="6 7" key="1">
    <citation type="submission" date="2020-06" db="EMBL/GenBank/DDBJ databases">
        <authorList>
            <person name="Li R."/>
            <person name="Bekaert M."/>
        </authorList>
    </citation>
    <scope>NUCLEOTIDE SEQUENCE [LARGE SCALE GENOMIC DNA]</scope>
    <source>
        <strain evidence="7">wild</strain>
    </source>
</reference>
<evidence type="ECO:0000313" key="7">
    <source>
        <dbReference type="Proteomes" id="UP000507470"/>
    </source>
</evidence>
<dbReference type="EMBL" id="CACVKT020006490">
    <property type="protein sequence ID" value="CAC5402419.1"/>
    <property type="molecule type" value="Genomic_DNA"/>
</dbReference>
<feature type="signal peptide" evidence="3">
    <location>
        <begin position="1"/>
        <end position="25"/>
    </location>
</feature>
<dbReference type="EC" id="3.1.1.-" evidence="3"/>
<evidence type="ECO:0000256" key="2">
    <source>
        <dbReference type="ARBA" id="ARBA00022801"/>
    </source>
</evidence>
<dbReference type="SUPFAM" id="SSF53474">
    <property type="entry name" value="alpha/beta-Hydrolases"/>
    <property type="match status" value="1"/>
</dbReference>
<evidence type="ECO:0000256" key="4">
    <source>
        <dbReference type="SAM" id="Phobius"/>
    </source>
</evidence>
<dbReference type="InterPro" id="IPR051093">
    <property type="entry name" value="Neuroligin/BSAL"/>
</dbReference>
<keyword evidence="2 3" id="KW-0378">Hydrolase</keyword>
<feature type="domain" description="Carboxylesterase type B" evidence="5">
    <location>
        <begin position="28"/>
        <end position="577"/>
    </location>
</feature>
<dbReference type="InterPro" id="IPR029058">
    <property type="entry name" value="AB_hydrolase_fold"/>
</dbReference>
<accession>A0A6J8D3G2</accession>
<evidence type="ECO:0000256" key="1">
    <source>
        <dbReference type="ARBA" id="ARBA00005964"/>
    </source>
</evidence>
<evidence type="ECO:0000256" key="3">
    <source>
        <dbReference type="RuleBase" id="RU361235"/>
    </source>
</evidence>
<keyword evidence="7" id="KW-1185">Reference proteome</keyword>
<dbReference type="AlphaFoldDB" id="A0A6J8D3G2"/>
<dbReference type="InterPro" id="IPR002018">
    <property type="entry name" value="CarbesteraseB"/>
</dbReference>
<feature type="transmembrane region" description="Helical" evidence="4">
    <location>
        <begin position="608"/>
        <end position="632"/>
    </location>
</feature>
<feature type="chain" id="PRO_5027140220" description="Carboxylic ester hydrolase" evidence="3">
    <location>
        <begin position="26"/>
        <end position="639"/>
    </location>
</feature>
<evidence type="ECO:0000313" key="6">
    <source>
        <dbReference type="EMBL" id="CAC5402419.1"/>
    </source>
</evidence>
<dbReference type="GO" id="GO:0016787">
    <property type="term" value="F:hydrolase activity"/>
    <property type="evidence" value="ECO:0007669"/>
    <property type="project" value="UniProtKB-KW"/>
</dbReference>
<proteinExistence type="inferred from homology"/>
<dbReference type="Gene3D" id="3.40.50.1820">
    <property type="entry name" value="alpha/beta hydrolase"/>
    <property type="match status" value="1"/>
</dbReference>
<dbReference type="Pfam" id="PF00135">
    <property type="entry name" value="COesterase"/>
    <property type="match status" value="1"/>
</dbReference>
<keyword evidence="3" id="KW-0732">Signal</keyword>
<keyword evidence="4" id="KW-0812">Transmembrane</keyword>
<organism evidence="6 7">
    <name type="scientific">Mytilus coruscus</name>
    <name type="common">Sea mussel</name>
    <dbReference type="NCBI Taxonomy" id="42192"/>
    <lineage>
        <taxon>Eukaryota</taxon>
        <taxon>Metazoa</taxon>
        <taxon>Spiralia</taxon>
        <taxon>Lophotrochozoa</taxon>
        <taxon>Mollusca</taxon>
        <taxon>Bivalvia</taxon>
        <taxon>Autobranchia</taxon>
        <taxon>Pteriomorphia</taxon>
        <taxon>Mytilida</taxon>
        <taxon>Mytiloidea</taxon>
        <taxon>Mytilidae</taxon>
        <taxon>Mytilinae</taxon>
        <taxon>Mytilus</taxon>
    </lineage>
</organism>
<dbReference type="PROSITE" id="PS00122">
    <property type="entry name" value="CARBOXYLESTERASE_B_1"/>
    <property type="match status" value="1"/>
</dbReference>
<keyword evidence="4" id="KW-0472">Membrane</keyword>
<comment type="similarity">
    <text evidence="1 3">Belongs to the type-B carboxylesterase/lipase family.</text>
</comment>
<protein>
    <recommendedName>
        <fullName evidence="3">Carboxylic ester hydrolase</fullName>
        <ecNumber evidence="3">3.1.1.-</ecNumber>
    </recommendedName>
</protein>
<name>A0A6J8D3G2_MYTCO</name>